<proteinExistence type="predicted"/>
<dbReference type="AlphaFoldDB" id="A0A2J7TLH0"/>
<dbReference type="EMBL" id="PDZR01000001">
    <property type="protein sequence ID" value="PNG27622.1"/>
    <property type="molecule type" value="Genomic_DNA"/>
</dbReference>
<reference evidence="1 2" key="1">
    <citation type="submission" date="2017-10" db="EMBL/GenBank/DDBJ databases">
        <title>Genome announcement of Methylocella silvestris TVC from permafrost.</title>
        <authorList>
            <person name="Wang J."/>
            <person name="Geng K."/>
            <person name="Ul-Haque F."/>
            <person name="Crombie A.T."/>
            <person name="Street L.E."/>
            <person name="Wookey P.A."/>
            <person name="Murrell J.C."/>
            <person name="Pratscher J."/>
        </authorList>
    </citation>
    <scope>NUCLEOTIDE SEQUENCE [LARGE SCALE GENOMIC DNA]</scope>
    <source>
        <strain evidence="1 2">TVC</strain>
    </source>
</reference>
<sequence>MQIGGAAICNAAKLRLEHVAFRWNRLDDDDMLQLIDVERFLVDHMWSIGALEHGLRGSRAEFPVFKEGIAPRVRPAGAQAGPPFATGARSIL</sequence>
<organism evidence="1 2">
    <name type="scientific">Methylocella silvestris</name>
    <dbReference type="NCBI Taxonomy" id="199596"/>
    <lineage>
        <taxon>Bacteria</taxon>
        <taxon>Pseudomonadati</taxon>
        <taxon>Pseudomonadota</taxon>
        <taxon>Alphaproteobacteria</taxon>
        <taxon>Hyphomicrobiales</taxon>
        <taxon>Beijerinckiaceae</taxon>
        <taxon>Methylocella</taxon>
    </lineage>
</organism>
<gene>
    <name evidence="1" type="ORF">CR492_01530</name>
</gene>
<comment type="caution">
    <text evidence="1">The sequence shown here is derived from an EMBL/GenBank/DDBJ whole genome shotgun (WGS) entry which is preliminary data.</text>
</comment>
<protein>
    <submittedName>
        <fullName evidence="1">Uncharacterized protein</fullName>
    </submittedName>
</protein>
<dbReference type="Proteomes" id="UP000236286">
    <property type="component" value="Unassembled WGS sequence"/>
</dbReference>
<accession>A0A2J7TLH0</accession>
<evidence type="ECO:0000313" key="1">
    <source>
        <dbReference type="EMBL" id="PNG27622.1"/>
    </source>
</evidence>
<name>A0A2J7TLH0_METSI</name>
<evidence type="ECO:0000313" key="2">
    <source>
        <dbReference type="Proteomes" id="UP000236286"/>
    </source>
</evidence>